<accession>A0A5B7SNN1</accession>
<reference evidence="2 3" key="1">
    <citation type="submission" date="2019-05" db="EMBL/GenBank/DDBJ databases">
        <title>Genome sequencing of F202Z8.</title>
        <authorList>
            <person name="Kwon Y.M."/>
        </authorList>
    </citation>
    <scope>NUCLEOTIDE SEQUENCE [LARGE SCALE GENOMIC DNA]</scope>
    <source>
        <strain evidence="2 3">F202Z8</strain>
    </source>
</reference>
<dbReference type="Pfam" id="PF00535">
    <property type="entry name" value="Glycos_transf_2"/>
    <property type="match status" value="1"/>
</dbReference>
<dbReference type="Proteomes" id="UP000310017">
    <property type="component" value="Chromosome"/>
</dbReference>
<dbReference type="RefSeq" id="WP_138852474.1">
    <property type="nucleotide sequence ID" value="NZ_CP040710.1"/>
</dbReference>
<sequence>MQGPVISILIPFKNTAAYIAECLESIVQQSFSNWEVLAVNDHATDGSLRIVNDFMAKDKRIKCFSNKGSGIIEALRTAYANSKGLLITRMDSDDIMPPNKLQYMSAALLANGRGHIAIGQVQYFSESGISNGYQRYQDWLNKLTQGGVNYTEIYKECVIPSPCWMTYREDLDACGAFEPHRYPEDYDLAFRFYERGLKCIPCTELLHYWRDYDTRTSRTSEHYAQNYFLDIKLHYFLKLEYDIGRPLTVWGAGNKGKTIAKGLISKNIDFYWLCDNPNKIGKVIYDTEMMSYTVLKNLENPQSIVTVANDEAQAMIRNFFSGLQQTHAKDYFFFC</sequence>
<dbReference type="CDD" id="cd00761">
    <property type="entry name" value="Glyco_tranf_GTA_type"/>
    <property type="match status" value="1"/>
</dbReference>
<dbReference type="AlphaFoldDB" id="A0A5B7SNN1"/>
<dbReference type="Gene3D" id="3.90.550.10">
    <property type="entry name" value="Spore Coat Polysaccharide Biosynthesis Protein SpsA, Chain A"/>
    <property type="match status" value="1"/>
</dbReference>
<dbReference type="PANTHER" id="PTHR22916">
    <property type="entry name" value="GLYCOSYLTRANSFERASE"/>
    <property type="match status" value="1"/>
</dbReference>
<dbReference type="EMBL" id="CP040710">
    <property type="protein sequence ID" value="QCX00127.1"/>
    <property type="molecule type" value="Genomic_DNA"/>
</dbReference>
<dbReference type="GO" id="GO:0008417">
    <property type="term" value="F:fucosyltransferase activity"/>
    <property type="evidence" value="ECO:0007669"/>
    <property type="project" value="TreeGrafter"/>
</dbReference>
<protein>
    <submittedName>
        <fullName evidence="2">Glycosyltransferase family 2 protein</fullName>
    </submittedName>
</protein>
<gene>
    <name evidence="2" type="ORF">FGM00_08420</name>
</gene>
<keyword evidence="2" id="KW-0808">Transferase</keyword>
<feature type="domain" description="Glycosyltransferase 2-like" evidence="1">
    <location>
        <begin position="7"/>
        <end position="172"/>
    </location>
</feature>
<dbReference type="InterPro" id="IPR029044">
    <property type="entry name" value="Nucleotide-diphossugar_trans"/>
</dbReference>
<proteinExistence type="predicted"/>
<dbReference type="PANTHER" id="PTHR22916:SF69">
    <property type="entry name" value="BIFUNCTIONAL GLYCOSYLTRANSFERASE PGTA"/>
    <property type="match status" value="1"/>
</dbReference>
<dbReference type="KEGG" id="asag:FGM00_08420"/>
<dbReference type="InterPro" id="IPR001173">
    <property type="entry name" value="Glyco_trans_2-like"/>
</dbReference>
<dbReference type="SUPFAM" id="SSF53448">
    <property type="entry name" value="Nucleotide-diphospho-sugar transferases"/>
    <property type="match status" value="1"/>
</dbReference>
<organism evidence="2 3">
    <name type="scientific">Aggregatimonas sangjinii</name>
    <dbReference type="NCBI Taxonomy" id="2583587"/>
    <lineage>
        <taxon>Bacteria</taxon>
        <taxon>Pseudomonadati</taxon>
        <taxon>Bacteroidota</taxon>
        <taxon>Flavobacteriia</taxon>
        <taxon>Flavobacteriales</taxon>
        <taxon>Flavobacteriaceae</taxon>
        <taxon>Aggregatimonas</taxon>
    </lineage>
</organism>
<dbReference type="OrthoDB" id="597270at2"/>
<evidence type="ECO:0000313" key="2">
    <source>
        <dbReference type="EMBL" id="QCX00127.1"/>
    </source>
</evidence>
<keyword evidence="3" id="KW-1185">Reference proteome</keyword>
<name>A0A5B7SNN1_9FLAO</name>
<evidence type="ECO:0000259" key="1">
    <source>
        <dbReference type="Pfam" id="PF00535"/>
    </source>
</evidence>
<evidence type="ECO:0000313" key="3">
    <source>
        <dbReference type="Proteomes" id="UP000310017"/>
    </source>
</evidence>